<dbReference type="Gene3D" id="3.20.20.140">
    <property type="entry name" value="Metal-dependent hydrolases"/>
    <property type="match status" value="1"/>
</dbReference>
<organism evidence="1 2">
    <name type="scientific">Paenibacillus sepulcri</name>
    <dbReference type="NCBI Taxonomy" id="359917"/>
    <lineage>
        <taxon>Bacteria</taxon>
        <taxon>Bacillati</taxon>
        <taxon>Bacillota</taxon>
        <taxon>Bacilli</taxon>
        <taxon>Bacillales</taxon>
        <taxon>Paenibacillaceae</taxon>
        <taxon>Paenibacillus</taxon>
    </lineage>
</organism>
<dbReference type="Proteomes" id="UP001519887">
    <property type="component" value="Unassembled WGS sequence"/>
</dbReference>
<dbReference type="PANTHER" id="PTHR42924">
    <property type="entry name" value="EXONUCLEASE"/>
    <property type="match status" value="1"/>
</dbReference>
<dbReference type="InterPro" id="IPR016195">
    <property type="entry name" value="Pol/histidinol_Pase-like"/>
</dbReference>
<dbReference type="PANTHER" id="PTHR42924:SF3">
    <property type="entry name" value="POLYMERASE_HISTIDINOL PHOSPHATASE N-TERMINAL DOMAIN-CONTAINING PROTEIN"/>
    <property type="match status" value="1"/>
</dbReference>
<proteinExistence type="predicted"/>
<accession>A0ABS7CDY9</accession>
<dbReference type="SUPFAM" id="SSF89550">
    <property type="entry name" value="PHP domain-like"/>
    <property type="match status" value="1"/>
</dbReference>
<comment type="caution">
    <text evidence="1">The sequence shown here is derived from an EMBL/GenBank/DDBJ whole genome shotgun (WGS) entry which is preliminary data.</text>
</comment>
<keyword evidence="2" id="KW-1185">Reference proteome</keyword>
<dbReference type="InterPro" id="IPR052018">
    <property type="entry name" value="PHP_domain"/>
</dbReference>
<sequence>DGAAFANPPRLHPFEAIDWIREAGGTSVIAHPGLYGDDVLVEEIIRHGAQGIEVYHSDHGPEDEIRYIRLAEKYKLIITGGSDYHGKREEEVFHGPIGNRTVHVDVLKQLDPARRGSL</sequence>
<evidence type="ECO:0000313" key="2">
    <source>
        <dbReference type="Proteomes" id="UP001519887"/>
    </source>
</evidence>
<evidence type="ECO:0000313" key="1">
    <source>
        <dbReference type="EMBL" id="MBW7459139.1"/>
    </source>
</evidence>
<gene>
    <name evidence="1" type="ORF">K0U00_34320</name>
</gene>
<protein>
    <submittedName>
        <fullName evidence="1">Phosphatase</fullName>
    </submittedName>
</protein>
<name>A0ABS7CDY9_9BACL</name>
<feature type="non-terminal residue" evidence="1">
    <location>
        <position position="1"/>
    </location>
</feature>
<dbReference type="EMBL" id="JAHZIK010001498">
    <property type="protein sequence ID" value="MBW7459139.1"/>
    <property type="molecule type" value="Genomic_DNA"/>
</dbReference>
<reference evidence="1 2" key="1">
    <citation type="submission" date="2021-07" db="EMBL/GenBank/DDBJ databases">
        <title>Paenibacillus radiodurans sp. nov., isolated from the southeastern edge of Tengger Desert.</title>
        <authorList>
            <person name="Zhang G."/>
        </authorList>
    </citation>
    <scope>NUCLEOTIDE SEQUENCE [LARGE SCALE GENOMIC DNA]</scope>
    <source>
        <strain evidence="1 2">CCM 7311</strain>
    </source>
</reference>